<dbReference type="Proteomes" id="UP000629468">
    <property type="component" value="Unassembled WGS sequence"/>
</dbReference>
<protein>
    <recommendedName>
        <fullName evidence="2">DUF6533 domain-containing protein</fullName>
    </recommendedName>
</protein>
<keyword evidence="1" id="KW-0812">Transmembrane</keyword>
<dbReference type="AlphaFoldDB" id="A0A8H7KG70"/>
<evidence type="ECO:0000313" key="4">
    <source>
        <dbReference type="Proteomes" id="UP000629468"/>
    </source>
</evidence>
<feature type="transmembrane region" description="Helical" evidence="1">
    <location>
        <begin position="58"/>
        <end position="81"/>
    </location>
</feature>
<reference evidence="3 4" key="1">
    <citation type="journal article" name="Sci. Rep.">
        <title>Telomere-to-telomere assembled and centromere annotated genomes of the two main subspecies of the button mushroom Agaricus bisporus reveal especially polymorphic chromosome ends.</title>
        <authorList>
            <person name="Sonnenberg A.S.M."/>
            <person name="Sedaghat-Telgerd N."/>
            <person name="Lavrijssen B."/>
            <person name="Ohm R.A."/>
            <person name="Hendrickx P.M."/>
            <person name="Scholtmeijer K."/>
            <person name="Baars J.J.P."/>
            <person name="van Peer A."/>
        </authorList>
    </citation>
    <scope>NUCLEOTIDE SEQUENCE [LARGE SCALE GENOMIC DNA]</scope>
    <source>
        <strain evidence="3 4">H119_p4</strain>
    </source>
</reference>
<comment type="caution">
    <text evidence="3">The sequence shown here is derived from an EMBL/GenBank/DDBJ whole genome shotgun (WGS) entry which is preliminary data.</text>
</comment>
<dbReference type="InterPro" id="IPR045340">
    <property type="entry name" value="DUF6533"/>
</dbReference>
<evidence type="ECO:0000256" key="1">
    <source>
        <dbReference type="SAM" id="Phobius"/>
    </source>
</evidence>
<dbReference type="EMBL" id="JABXXO010000008">
    <property type="protein sequence ID" value="KAF7771825.1"/>
    <property type="molecule type" value="Genomic_DNA"/>
</dbReference>
<accession>A0A8H7KG70</accession>
<organism evidence="3 4">
    <name type="scientific">Agaricus bisporus var. burnettii</name>
    <dbReference type="NCBI Taxonomy" id="192524"/>
    <lineage>
        <taxon>Eukaryota</taxon>
        <taxon>Fungi</taxon>
        <taxon>Dikarya</taxon>
        <taxon>Basidiomycota</taxon>
        <taxon>Agaricomycotina</taxon>
        <taxon>Agaricomycetes</taxon>
        <taxon>Agaricomycetidae</taxon>
        <taxon>Agaricales</taxon>
        <taxon>Agaricineae</taxon>
        <taxon>Agaricaceae</taxon>
        <taxon>Agaricus</taxon>
    </lineage>
</organism>
<evidence type="ECO:0000313" key="3">
    <source>
        <dbReference type="EMBL" id="KAF7771825.1"/>
    </source>
</evidence>
<dbReference type="Pfam" id="PF20151">
    <property type="entry name" value="DUF6533"/>
    <property type="match status" value="1"/>
</dbReference>
<sequence>MADAIAEELARQEGPIMGARYLSGVALSCLLYDHLLHFNDELTDIWLNFGRKTVLKSLFLLGRYCALFSVTYTAISLGGFATKMGPQG</sequence>
<proteinExistence type="predicted"/>
<feature type="domain" description="DUF6533" evidence="2">
    <location>
        <begin position="21"/>
        <end position="68"/>
    </location>
</feature>
<keyword evidence="1" id="KW-1133">Transmembrane helix</keyword>
<evidence type="ECO:0000259" key="2">
    <source>
        <dbReference type="Pfam" id="PF20151"/>
    </source>
</evidence>
<keyword evidence="1" id="KW-0472">Membrane</keyword>
<gene>
    <name evidence="3" type="ORF">Agabi119p4_6136</name>
</gene>
<name>A0A8H7KG70_AGABI</name>